<keyword evidence="7 9" id="KW-1133">Transmembrane helix</keyword>
<evidence type="ECO:0000256" key="2">
    <source>
        <dbReference type="ARBA" id="ARBA00008358"/>
    </source>
</evidence>
<gene>
    <name evidence="10" type="ORF">SDC9_10648</name>
</gene>
<dbReference type="InterPro" id="IPR012902">
    <property type="entry name" value="N_methyl_site"/>
</dbReference>
<dbReference type="NCBIfam" id="TIGR02532">
    <property type="entry name" value="IV_pilin_GFxxxE"/>
    <property type="match status" value="1"/>
</dbReference>
<dbReference type="PANTHER" id="PTHR38779">
    <property type="entry name" value="TYPE II SECRETION SYSTEM PROTEIN I-RELATED"/>
    <property type="match status" value="1"/>
</dbReference>
<evidence type="ECO:0000256" key="8">
    <source>
        <dbReference type="ARBA" id="ARBA00023136"/>
    </source>
</evidence>
<keyword evidence="5" id="KW-0997">Cell inner membrane</keyword>
<dbReference type="PROSITE" id="PS00409">
    <property type="entry name" value="PROKAR_NTER_METHYL"/>
    <property type="match status" value="1"/>
</dbReference>
<dbReference type="PANTHER" id="PTHR38779:SF2">
    <property type="entry name" value="TYPE II SECRETION SYSTEM PROTEIN I-RELATED"/>
    <property type="match status" value="1"/>
</dbReference>
<protein>
    <recommendedName>
        <fullName evidence="11">Prepilin-type N-terminal cleavage/methylation domain-containing protein</fullName>
    </recommendedName>
</protein>
<dbReference type="GO" id="GO:0015628">
    <property type="term" value="P:protein secretion by the type II secretion system"/>
    <property type="evidence" value="ECO:0007669"/>
    <property type="project" value="InterPro"/>
</dbReference>
<evidence type="ECO:0000256" key="6">
    <source>
        <dbReference type="ARBA" id="ARBA00022692"/>
    </source>
</evidence>
<evidence type="ECO:0000256" key="1">
    <source>
        <dbReference type="ARBA" id="ARBA00004377"/>
    </source>
</evidence>
<dbReference type="InterPro" id="IPR010052">
    <property type="entry name" value="T2SS_protein-GspI"/>
</dbReference>
<evidence type="ECO:0000256" key="3">
    <source>
        <dbReference type="ARBA" id="ARBA00022475"/>
    </source>
</evidence>
<sequence length="152" mass="16995">MRRKLLRRQKGFSLIEVLIALALIGLIGVAFLTALNTAVKAVSIANVRTTSESYAKSTMEHLKSFSYQRVDEDGSVADYFFLSPSDTAFTICTYNRDGNLVQNKIYGIPWDVVTNTQSITDKGIQKITIVIQHNEGGVNKIIFTLIDYVTKR</sequence>
<keyword evidence="8 9" id="KW-0472">Membrane</keyword>
<evidence type="ECO:0000256" key="9">
    <source>
        <dbReference type="SAM" id="Phobius"/>
    </source>
</evidence>
<proteinExistence type="inferred from homology"/>
<dbReference type="EMBL" id="VSSQ01000026">
    <property type="protein sequence ID" value="MPL64985.1"/>
    <property type="molecule type" value="Genomic_DNA"/>
</dbReference>
<dbReference type="GO" id="GO:0005886">
    <property type="term" value="C:plasma membrane"/>
    <property type="evidence" value="ECO:0007669"/>
    <property type="project" value="UniProtKB-SubCell"/>
</dbReference>
<comment type="similarity">
    <text evidence="2">Belongs to the GSP I family.</text>
</comment>
<feature type="transmembrane region" description="Helical" evidence="9">
    <location>
        <begin position="12"/>
        <end position="35"/>
    </location>
</feature>
<keyword evidence="4" id="KW-0488">Methylation</keyword>
<dbReference type="AlphaFoldDB" id="A0A644TDG9"/>
<accession>A0A644TDG9</accession>
<name>A0A644TDG9_9ZZZZ</name>
<dbReference type="GO" id="GO:0015627">
    <property type="term" value="C:type II protein secretion system complex"/>
    <property type="evidence" value="ECO:0007669"/>
    <property type="project" value="InterPro"/>
</dbReference>
<evidence type="ECO:0008006" key="11">
    <source>
        <dbReference type="Google" id="ProtNLM"/>
    </source>
</evidence>
<keyword evidence="6 9" id="KW-0812">Transmembrane</keyword>
<reference evidence="10" key="1">
    <citation type="submission" date="2019-08" db="EMBL/GenBank/DDBJ databases">
        <authorList>
            <person name="Kucharzyk K."/>
            <person name="Murdoch R.W."/>
            <person name="Higgins S."/>
            <person name="Loffler F."/>
        </authorList>
    </citation>
    <scope>NUCLEOTIDE SEQUENCE</scope>
</reference>
<dbReference type="Pfam" id="PF07963">
    <property type="entry name" value="N_methyl"/>
    <property type="match status" value="1"/>
</dbReference>
<dbReference type="SUPFAM" id="SSF54523">
    <property type="entry name" value="Pili subunits"/>
    <property type="match status" value="1"/>
</dbReference>
<comment type="subcellular location">
    <subcellularLocation>
        <location evidence="1">Cell inner membrane</location>
        <topology evidence="1">Single-pass membrane protein</topology>
    </subcellularLocation>
</comment>
<dbReference type="InterPro" id="IPR045584">
    <property type="entry name" value="Pilin-like"/>
</dbReference>
<keyword evidence="3" id="KW-1003">Cell membrane</keyword>
<evidence type="ECO:0000313" key="10">
    <source>
        <dbReference type="EMBL" id="MPL64985.1"/>
    </source>
</evidence>
<organism evidence="10">
    <name type="scientific">bioreactor metagenome</name>
    <dbReference type="NCBI Taxonomy" id="1076179"/>
    <lineage>
        <taxon>unclassified sequences</taxon>
        <taxon>metagenomes</taxon>
        <taxon>ecological metagenomes</taxon>
    </lineage>
</organism>
<evidence type="ECO:0000256" key="7">
    <source>
        <dbReference type="ARBA" id="ARBA00022989"/>
    </source>
</evidence>
<comment type="caution">
    <text evidence="10">The sequence shown here is derived from an EMBL/GenBank/DDBJ whole genome shotgun (WGS) entry which is preliminary data.</text>
</comment>
<evidence type="ECO:0000256" key="5">
    <source>
        <dbReference type="ARBA" id="ARBA00022519"/>
    </source>
</evidence>
<evidence type="ECO:0000256" key="4">
    <source>
        <dbReference type="ARBA" id="ARBA00022481"/>
    </source>
</evidence>